<dbReference type="GO" id="GO:0003713">
    <property type="term" value="F:transcription coactivator activity"/>
    <property type="evidence" value="ECO:0000318"/>
    <property type="project" value="GO_Central"/>
</dbReference>
<dbReference type="InterPro" id="IPR048455">
    <property type="entry name" value="MAML1_3_TAD2"/>
</dbReference>
<feature type="coiled-coil region" evidence="8">
    <location>
        <begin position="694"/>
        <end position="723"/>
    </location>
</feature>
<dbReference type="Proteomes" id="UP000018468">
    <property type="component" value="Linkage group LG4"/>
</dbReference>
<evidence type="ECO:0000256" key="2">
    <source>
        <dbReference type="ARBA" id="ARBA00008081"/>
    </source>
</evidence>
<evidence type="ECO:0000256" key="9">
    <source>
        <dbReference type="SAM" id="MobiDB-lite"/>
    </source>
</evidence>
<dbReference type="InParanoid" id="W5MWW6"/>
<feature type="compositionally biased region" description="Low complexity" evidence="9">
    <location>
        <begin position="441"/>
        <end position="467"/>
    </location>
</feature>
<keyword evidence="7" id="KW-0539">Nucleus</keyword>
<accession>W5MWW6</accession>
<evidence type="ECO:0000256" key="3">
    <source>
        <dbReference type="ARBA" id="ARBA00022976"/>
    </source>
</evidence>
<feature type="compositionally biased region" description="Low complexity" evidence="9">
    <location>
        <begin position="95"/>
        <end position="104"/>
    </location>
</feature>
<dbReference type="GeneTree" id="ENSGT00950000183201"/>
<evidence type="ECO:0000313" key="11">
    <source>
        <dbReference type="Ensembl" id="ENSLOCP00000012875.1"/>
    </source>
</evidence>
<feature type="region of interest" description="Disordered" evidence="9">
    <location>
        <begin position="308"/>
        <end position="491"/>
    </location>
</feature>
<dbReference type="GO" id="GO:0016607">
    <property type="term" value="C:nuclear speck"/>
    <property type="evidence" value="ECO:0007669"/>
    <property type="project" value="UniProtKB-SubCell"/>
</dbReference>
<dbReference type="EMBL" id="AHAT01001303">
    <property type="status" value="NOT_ANNOTATED_CDS"/>
    <property type="molecule type" value="Genomic_DNA"/>
</dbReference>
<keyword evidence="5" id="KW-0010">Activator</keyword>
<evidence type="ECO:0000256" key="5">
    <source>
        <dbReference type="ARBA" id="ARBA00023159"/>
    </source>
</evidence>
<keyword evidence="6" id="KW-0804">Transcription</keyword>
<dbReference type="Gene3D" id="6.10.250.970">
    <property type="match status" value="1"/>
</dbReference>
<keyword evidence="12" id="KW-1185">Reference proteome</keyword>
<dbReference type="InterPro" id="IPR046370">
    <property type="entry name" value="MAML_N_sf"/>
</dbReference>
<evidence type="ECO:0000259" key="10">
    <source>
        <dbReference type="SMART" id="SM01275"/>
    </source>
</evidence>
<dbReference type="Pfam" id="PF20801">
    <property type="entry name" value="MAML1_3_TAD2"/>
    <property type="match status" value="1"/>
</dbReference>
<reference evidence="11" key="3">
    <citation type="submission" date="2025-09" db="UniProtKB">
        <authorList>
            <consortium name="Ensembl"/>
        </authorList>
    </citation>
    <scope>IDENTIFICATION</scope>
</reference>
<feature type="compositionally biased region" description="Low complexity" evidence="9">
    <location>
        <begin position="379"/>
        <end position="395"/>
    </location>
</feature>
<dbReference type="AlphaFoldDB" id="W5MWW6"/>
<dbReference type="GO" id="GO:0005654">
    <property type="term" value="C:nucleoplasm"/>
    <property type="evidence" value="ECO:0000318"/>
    <property type="project" value="GO_Central"/>
</dbReference>
<keyword evidence="3" id="KW-0914">Notch signaling pathway</keyword>
<dbReference type="Ensembl" id="ENSLOCT00000012901.1">
    <property type="protein sequence ID" value="ENSLOCP00000012875.1"/>
    <property type="gene ID" value="ENSLOCG00000010506.1"/>
</dbReference>
<evidence type="ECO:0000256" key="4">
    <source>
        <dbReference type="ARBA" id="ARBA00023015"/>
    </source>
</evidence>
<keyword evidence="8" id="KW-0175">Coiled coil</keyword>
<feature type="region of interest" description="Disordered" evidence="9">
    <location>
        <begin position="89"/>
        <end position="117"/>
    </location>
</feature>
<proteinExistence type="inferred from homology"/>
<dbReference type="InterPro" id="IPR046369">
    <property type="entry name" value="MAML1-3"/>
</dbReference>
<dbReference type="EMBL" id="AHAT01001304">
    <property type="status" value="NOT_ANNOTATED_CDS"/>
    <property type="molecule type" value="Genomic_DNA"/>
</dbReference>
<name>W5MWW6_LEPOC</name>
<feature type="region of interest" description="Disordered" evidence="9">
    <location>
        <begin position="823"/>
        <end position="852"/>
    </location>
</feature>
<protein>
    <submittedName>
        <fullName evidence="11">Mastermind like transcriptional coactivator 3</fullName>
    </submittedName>
</protein>
<dbReference type="SMART" id="SM01275">
    <property type="entry name" value="MamL-1"/>
    <property type="match status" value="1"/>
</dbReference>
<comment type="similarity">
    <text evidence="2">Belongs to the mastermind family.</text>
</comment>
<feature type="compositionally biased region" description="Polar residues" evidence="9">
    <location>
        <begin position="196"/>
        <end position="207"/>
    </location>
</feature>
<dbReference type="OMA" id="HHQMDIK"/>
<dbReference type="Pfam" id="PF09596">
    <property type="entry name" value="MamL-1"/>
    <property type="match status" value="1"/>
</dbReference>
<feature type="region of interest" description="Disordered" evidence="9">
    <location>
        <begin position="193"/>
        <end position="263"/>
    </location>
</feature>
<organism evidence="11 12">
    <name type="scientific">Lepisosteus oculatus</name>
    <name type="common">Spotted gar</name>
    <dbReference type="NCBI Taxonomy" id="7918"/>
    <lineage>
        <taxon>Eukaryota</taxon>
        <taxon>Metazoa</taxon>
        <taxon>Chordata</taxon>
        <taxon>Craniata</taxon>
        <taxon>Vertebrata</taxon>
        <taxon>Euteleostomi</taxon>
        <taxon>Actinopterygii</taxon>
        <taxon>Neopterygii</taxon>
        <taxon>Holostei</taxon>
        <taxon>Semionotiformes</taxon>
        <taxon>Lepisosteidae</taxon>
        <taxon>Lepisosteus</taxon>
    </lineage>
</organism>
<dbReference type="GO" id="GO:0007221">
    <property type="term" value="P:positive regulation of transcription of Notch receptor target"/>
    <property type="evidence" value="ECO:0000318"/>
    <property type="project" value="GO_Central"/>
</dbReference>
<comment type="subcellular location">
    <subcellularLocation>
        <location evidence="1">Nucleus speckle</location>
    </subcellularLocation>
</comment>
<dbReference type="GeneID" id="102699012"/>
<dbReference type="PANTHER" id="PTHR15692:SF8">
    <property type="entry name" value="MASTERMIND-LIKE PROTEIN 3"/>
    <property type="match status" value="1"/>
</dbReference>
<dbReference type="PANTHER" id="PTHR15692">
    <property type="entry name" value="MASTERMIND-LIKE"/>
    <property type="match status" value="1"/>
</dbReference>
<sequence length="1063" mass="115560">MGDFATPTAANGSSICINNNNINSGINTSNNSNNVGIPKHSTVVERLRQRIEGCRRHHVNCENRYQQAHAEQLEIERRETVSLYQRSLEQRAKKSANNKQQNKQQDPESATTPEHRNNTLIALQETVKRKLDSARSPLNGEQNGICDGNFSPNAKRLRKEGPVGGLDSLAGLPNNIPPVPSVSPLHQIDIKPTLPLANNTSSGNSHVPSRPDDMGKNGGLPEIKLPVNGTLDLDDSFGFLPNKDMKQEPLDDTTGIESSDTSLSNQNKLFSDINLNDQEWQELIDELANTVPEDDMHDLFNEDFEDKKEAEFTRPTTQTPLPQDPPPQNSQMPMGSPQVRPSSSGPQFNTASNSTPPQQPLQQPPSVGMAAGSPANCVAQSPQTPNQAQTQQPRPGNGFLMTPGPGVGQGLAPGPSATAGQGGSITVPVPSSTPDLSPAEQLKQMAVQQQQRAKLQKHQQQQQQTQAPNWSPAGAPTSPYGGPFNPDKPNSPMMYSQAFNSQNPMVPPMASNPQKATMNNYLPQNHMNMISQQPNSMGQNTMGKQQASMLSYSNTKPLTHFSAVEHMSQRMTPPMANPNKNPMMPYMQHQPAQQPPQQQQVTPQAQAQISAQASHLSEEQKRMLLLKQKLNQSMPYSALQPHSQEQNVVGISRQAGAVQPTLPGPGSVAPVPSTNPGAPGYLGNQQQAAMMKQMMIEQQKQQILREQRQQQQQQMLAEQLQQQHLPRQLPQQQRGPYPVQQFNQFQGPTQEMAARNQALQNIRNARLLQQQQSQGMLQMASVQNSGSMPATVAQSEMNMAYSNAPSSQQGMYSMNPAMNQMLQHPNQSSMNMSHNPSQGQRQPSAGQGVGMVGGYGQTMLINSAMSHQQMKGPPVGQAMPKAQAQRLQGMMGSAAQGAQGWQQQQPGLQAIAARTSGEMVAFNNNSAYAMQPGQPRMTKQHFPQGMNQPIVDPRAMNPAMSGQMMPHMSGQPRTNQPRPMVMAGMTQGVPNMTPFSQGPGQQMAAGGGSYVQGGQPPGYQRTSSQDLSYSYTSQSAGGGSFNLPDGADLDSTDGWMDEFFPSQ</sequence>
<feature type="compositionally biased region" description="Polar residues" evidence="9">
    <location>
        <begin position="329"/>
        <end position="355"/>
    </location>
</feature>
<evidence type="ECO:0000256" key="8">
    <source>
        <dbReference type="SAM" id="Coils"/>
    </source>
</evidence>
<feature type="region of interest" description="Disordered" evidence="9">
    <location>
        <begin position="990"/>
        <end position="1063"/>
    </location>
</feature>
<evidence type="ECO:0000313" key="12">
    <source>
        <dbReference type="Proteomes" id="UP000018468"/>
    </source>
</evidence>
<dbReference type="CTD" id="55534"/>
<dbReference type="Bgee" id="ENSLOCG00000010506">
    <property type="expression patterns" value="Expressed in liver and 11 other cell types or tissues"/>
</dbReference>
<feature type="region of interest" description="Disordered" evidence="9">
    <location>
        <begin position="131"/>
        <end position="169"/>
    </location>
</feature>
<dbReference type="InterPro" id="IPR019082">
    <property type="entry name" value="Mastermind-like_N"/>
</dbReference>
<reference evidence="12" key="1">
    <citation type="submission" date="2011-12" db="EMBL/GenBank/DDBJ databases">
        <title>The Draft Genome of Lepisosteus oculatus.</title>
        <authorList>
            <consortium name="The Broad Institute Genome Assembly &amp; Analysis Group"/>
            <consortium name="Computational R&amp;D Group"/>
            <consortium name="and Sequencing Platform"/>
            <person name="Di Palma F."/>
            <person name="Alfoldi J."/>
            <person name="Johnson J."/>
            <person name="Berlin A."/>
            <person name="Gnerre S."/>
            <person name="Jaffe D."/>
            <person name="MacCallum I."/>
            <person name="Young S."/>
            <person name="Walker B.J."/>
            <person name="Lander E.S."/>
            <person name="Lindblad-Toh K."/>
        </authorList>
    </citation>
    <scope>NUCLEOTIDE SEQUENCE [LARGE SCALE GENOMIC DNA]</scope>
</reference>
<evidence type="ECO:0000256" key="7">
    <source>
        <dbReference type="ARBA" id="ARBA00023242"/>
    </source>
</evidence>
<feature type="compositionally biased region" description="Polar residues" evidence="9">
    <location>
        <begin position="1020"/>
        <end position="1035"/>
    </location>
</feature>
<evidence type="ECO:0000256" key="6">
    <source>
        <dbReference type="ARBA" id="ARBA00023163"/>
    </source>
</evidence>
<evidence type="ECO:0000256" key="1">
    <source>
        <dbReference type="ARBA" id="ARBA00004324"/>
    </source>
</evidence>
<dbReference type="eggNOG" id="ENOG502QWEV">
    <property type="taxonomic scope" value="Eukaryota"/>
</dbReference>
<dbReference type="OrthoDB" id="5982619at2759"/>
<feature type="compositionally biased region" description="Polar residues" evidence="9">
    <location>
        <begin position="823"/>
        <end position="845"/>
    </location>
</feature>
<dbReference type="HOGENOM" id="CLU_008569_0_0_1"/>
<dbReference type="STRING" id="7918.ENSLOCP00000012875"/>
<dbReference type="KEGG" id="loc:102699012"/>
<feature type="domain" description="Neurogenic mastermind-like N-terminal" evidence="10">
    <location>
        <begin position="38"/>
        <end position="97"/>
    </location>
</feature>
<reference evidence="11" key="2">
    <citation type="submission" date="2025-08" db="UniProtKB">
        <authorList>
            <consortium name="Ensembl"/>
        </authorList>
    </citation>
    <scope>IDENTIFICATION</scope>
</reference>
<keyword evidence="4" id="KW-0805">Transcription regulation</keyword>